<dbReference type="InterPro" id="IPR043128">
    <property type="entry name" value="Rev_trsase/Diguanyl_cyclase"/>
</dbReference>
<dbReference type="InterPro" id="IPR043502">
    <property type="entry name" value="DNA/RNA_pol_sf"/>
</dbReference>
<evidence type="ECO:0000256" key="1">
    <source>
        <dbReference type="ARBA" id="ARBA00022679"/>
    </source>
</evidence>
<keyword evidence="1" id="KW-0808">Transferase</keyword>
<proteinExistence type="predicted"/>
<dbReference type="Proteomes" id="UP001235939">
    <property type="component" value="Chromosome 10"/>
</dbReference>
<organism evidence="9 10">
    <name type="scientific">Cordylochernes scorpioides</name>
    <dbReference type="NCBI Taxonomy" id="51811"/>
    <lineage>
        <taxon>Eukaryota</taxon>
        <taxon>Metazoa</taxon>
        <taxon>Ecdysozoa</taxon>
        <taxon>Arthropoda</taxon>
        <taxon>Chelicerata</taxon>
        <taxon>Arachnida</taxon>
        <taxon>Pseudoscorpiones</taxon>
        <taxon>Cheliferoidea</taxon>
        <taxon>Chernetidae</taxon>
        <taxon>Cordylochernes</taxon>
    </lineage>
</organism>
<protein>
    <recommendedName>
        <fullName evidence="8">Reverse transcriptase RNase H-like domain-containing protein</fullName>
    </recommendedName>
</protein>
<evidence type="ECO:0000313" key="10">
    <source>
        <dbReference type="Proteomes" id="UP001235939"/>
    </source>
</evidence>
<evidence type="ECO:0000256" key="5">
    <source>
        <dbReference type="ARBA" id="ARBA00022801"/>
    </source>
</evidence>
<keyword evidence="3" id="KW-0540">Nuclease</keyword>
<accession>A0ABY6KV54</accession>
<evidence type="ECO:0000259" key="8">
    <source>
        <dbReference type="Pfam" id="PF17917"/>
    </source>
</evidence>
<evidence type="ECO:0000256" key="4">
    <source>
        <dbReference type="ARBA" id="ARBA00022759"/>
    </source>
</evidence>
<dbReference type="PANTHER" id="PTHR37984:SF5">
    <property type="entry name" value="PROTEIN NYNRIN-LIKE"/>
    <property type="match status" value="1"/>
</dbReference>
<name>A0ABY6KV54_9ARAC</name>
<evidence type="ECO:0000256" key="3">
    <source>
        <dbReference type="ARBA" id="ARBA00022722"/>
    </source>
</evidence>
<evidence type="ECO:0000256" key="6">
    <source>
        <dbReference type="ARBA" id="ARBA00022918"/>
    </source>
</evidence>
<dbReference type="EMBL" id="CP092872">
    <property type="protein sequence ID" value="UYV72745.1"/>
    <property type="molecule type" value="Genomic_DNA"/>
</dbReference>
<reference evidence="9 10" key="1">
    <citation type="submission" date="2022-01" db="EMBL/GenBank/DDBJ databases">
        <title>A chromosomal length assembly of Cordylochernes scorpioides.</title>
        <authorList>
            <person name="Zeh D."/>
            <person name="Zeh J."/>
        </authorList>
    </citation>
    <scope>NUCLEOTIDE SEQUENCE [LARGE SCALE GENOMIC DNA]</scope>
    <source>
        <strain evidence="9">IN4F17</strain>
        <tissue evidence="9">Whole Body</tissue>
    </source>
</reference>
<dbReference type="Gene3D" id="3.30.70.270">
    <property type="match status" value="1"/>
</dbReference>
<evidence type="ECO:0000313" key="9">
    <source>
        <dbReference type="EMBL" id="UYV72745.1"/>
    </source>
</evidence>
<feature type="region of interest" description="Disordered" evidence="7">
    <location>
        <begin position="40"/>
        <end position="127"/>
    </location>
</feature>
<dbReference type="SUPFAM" id="SSF56672">
    <property type="entry name" value="DNA/RNA polymerases"/>
    <property type="match status" value="1"/>
</dbReference>
<dbReference type="InterPro" id="IPR041373">
    <property type="entry name" value="RT_RNaseH"/>
</dbReference>
<evidence type="ECO:0000256" key="7">
    <source>
        <dbReference type="SAM" id="MobiDB-lite"/>
    </source>
</evidence>
<dbReference type="InterPro" id="IPR050951">
    <property type="entry name" value="Retrovirus_Pol_polyprotein"/>
</dbReference>
<sequence>MRNRCHVQPLLTWSTNAAHPVSLESLQGFHRRVKAKTSFQDDDIPIDDTTTKPLFTPQEKGRKELTSRLPRPKSRQDSERQGTSKQVDHCLYRKMEQGREENPKEPMESDPDSESGENNTFPKKENTLGRTEEIAPGQEDVTPPPPVSDVLGSLARTIYQLSSATGLSRDVELPRYDGSYEAQSFFDNYDAQSDLAQLHYTERLRRLPNLLQGKALHYFRSLKLDKLYYVDARQALIDLFPETTNASFAQFLAIKLTDRSSLEEYYQKKTVCGLQLNLPHKILLESLTDGLPVADQRIVAAVQPNTLQAWYSVVSRVRGTHSASQVCQQTTRTTPNPSFAPSPRYSAPRPWSARPNYSANPPPSSCRYCGAMHWHAQCPKRPAQSRPRPVYRATTYPQHDRTVLSSPAPFRVNNMRAHVTRSPDPLYTTSPAQAVNPSCPMGTSTTTPKQACSDAQDSTTTRNLDIINAIKPPFNQKTLQSFLGAVNVYNKFIPNYARLRTPLNNLLKKDTKWQWDDKCQQAFTALKESLTRKPVLHLYQDDLPCRLYCDASTQGIAGILKQVHPDGKVHPRQYYSRALRPHERNYTISELECLAIVESIEKFHIYLSGTKFTVYSDHQALQWLKTIKNPSGRLFRWSLRLSTYDYEIQYLKGTQQHEADLLSRNPFCGFISARTIKKHQPNITDTSVAVDVNGLHTIRRKGFPPIFLMFNSIPPELKNHYNPFPDVQKARQLASSRTQLKHERDKQRYDKGHQAPHFEIGDLVLSLVENRKRISSDITYLVIYEEYVDYVLRRRGDGDGVVLETNWKDPGLYEWGVESFNL</sequence>
<dbReference type="PANTHER" id="PTHR37984">
    <property type="entry name" value="PROTEIN CBG26694"/>
    <property type="match status" value="1"/>
</dbReference>
<gene>
    <name evidence="9" type="ORF">LAZ67_10000491</name>
</gene>
<keyword evidence="6" id="KW-0695">RNA-directed DNA polymerase</keyword>
<evidence type="ECO:0000256" key="2">
    <source>
        <dbReference type="ARBA" id="ARBA00022695"/>
    </source>
</evidence>
<dbReference type="Pfam" id="PF17917">
    <property type="entry name" value="RT_RNaseH"/>
    <property type="match status" value="1"/>
</dbReference>
<feature type="compositionally biased region" description="Polar residues" evidence="7">
    <location>
        <begin position="324"/>
        <end position="339"/>
    </location>
</feature>
<feature type="region of interest" description="Disordered" evidence="7">
    <location>
        <begin position="324"/>
        <end position="351"/>
    </location>
</feature>
<keyword evidence="10" id="KW-1185">Reference proteome</keyword>
<keyword evidence="5" id="KW-0378">Hydrolase</keyword>
<feature type="compositionally biased region" description="Basic and acidic residues" evidence="7">
    <location>
        <begin position="74"/>
        <end position="107"/>
    </location>
</feature>
<dbReference type="CDD" id="cd09274">
    <property type="entry name" value="RNase_HI_RT_Ty3"/>
    <property type="match status" value="1"/>
</dbReference>
<keyword evidence="2" id="KW-0548">Nucleotidyltransferase</keyword>
<feature type="domain" description="Reverse transcriptase RNase H-like" evidence="8">
    <location>
        <begin position="542"/>
        <end position="644"/>
    </location>
</feature>
<keyword evidence="4" id="KW-0255">Endonuclease</keyword>